<accession>A0A238JVE8</accession>
<evidence type="ECO:0000256" key="3">
    <source>
        <dbReference type="ARBA" id="ARBA00023027"/>
    </source>
</evidence>
<feature type="domain" description="D-isomer specific 2-hydroxyacid dehydrogenase NAD-binding" evidence="6">
    <location>
        <begin position="108"/>
        <end position="284"/>
    </location>
</feature>
<feature type="domain" description="D-isomer specific 2-hydroxyacid dehydrogenase catalytic" evidence="5">
    <location>
        <begin position="6"/>
        <end position="316"/>
    </location>
</feature>
<evidence type="ECO:0000259" key="5">
    <source>
        <dbReference type="Pfam" id="PF00389"/>
    </source>
</evidence>
<dbReference type="RefSeq" id="WP_093995405.1">
    <property type="nucleotide sequence ID" value="NZ_FXYD01000001.1"/>
</dbReference>
<dbReference type="Gene3D" id="3.40.50.720">
    <property type="entry name" value="NAD(P)-binding Rossmann-like Domain"/>
    <property type="match status" value="2"/>
</dbReference>
<dbReference type="GO" id="GO:0016618">
    <property type="term" value="F:hydroxypyruvate reductase [NAD(P)H] activity"/>
    <property type="evidence" value="ECO:0007669"/>
    <property type="project" value="TreeGrafter"/>
</dbReference>
<proteinExistence type="inferred from homology"/>
<organism evidence="7 8">
    <name type="scientific">Octadecabacter ascidiaceicola</name>
    <dbReference type="NCBI Taxonomy" id="1655543"/>
    <lineage>
        <taxon>Bacteria</taxon>
        <taxon>Pseudomonadati</taxon>
        <taxon>Pseudomonadota</taxon>
        <taxon>Alphaproteobacteria</taxon>
        <taxon>Rhodobacterales</taxon>
        <taxon>Roseobacteraceae</taxon>
        <taxon>Octadecabacter</taxon>
    </lineage>
</organism>
<dbReference type="SUPFAM" id="SSF51735">
    <property type="entry name" value="NAD(P)-binding Rossmann-fold domains"/>
    <property type="match status" value="1"/>
</dbReference>
<sequence length="316" mass="33116">MLKTLLITRPIAEPVLAQARQAFDVTVHESGALSVEQAAQALAEYDAILPTLGDAFTADAFSGDIRCKMLGNFGVGYNHIDADAAAAAGVIVSNTPDVLTDATADIAMTLLLATARRAGEGERMVRSGAWGGFDVKGLLGTHVTGKTLGVIGMGRIGLAIAERCHYGFGMKVVFHNRSPKATKVAALQLDDLNAVMAEADFVVVATPGGAETTKLIDAAAIAAMKPTGIFINISRGEVVDEGALIDALERGAIAGAGLDVYENEPFVPERLRALENCVLLPHLGSATQETRQAMGQMALDNIIVWRDGGNPPQRVN</sequence>
<dbReference type="GO" id="GO:0005829">
    <property type="term" value="C:cytosol"/>
    <property type="evidence" value="ECO:0007669"/>
    <property type="project" value="TreeGrafter"/>
</dbReference>
<gene>
    <name evidence="7" type="primary">ghrB</name>
    <name evidence="7" type="ORF">OCA8868_01024</name>
</gene>
<evidence type="ECO:0000256" key="2">
    <source>
        <dbReference type="ARBA" id="ARBA00023002"/>
    </source>
</evidence>
<dbReference type="PROSITE" id="PS00671">
    <property type="entry name" value="D_2_HYDROXYACID_DH_3"/>
    <property type="match status" value="1"/>
</dbReference>
<evidence type="ECO:0000259" key="6">
    <source>
        <dbReference type="Pfam" id="PF02826"/>
    </source>
</evidence>
<reference evidence="8" key="1">
    <citation type="submission" date="2017-05" db="EMBL/GenBank/DDBJ databases">
        <authorList>
            <person name="Rodrigo-Torres L."/>
            <person name="Arahal R. D."/>
            <person name="Lucena T."/>
        </authorList>
    </citation>
    <scope>NUCLEOTIDE SEQUENCE [LARGE SCALE GENOMIC DNA]</scope>
    <source>
        <strain evidence="8">CECT 8868</strain>
    </source>
</reference>
<keyword evidence="3" id="KW-0520">NAD</keyword>
<dbReference type="PANTHER" id="PTHR10996">
    <property type="entry name" value="2-HYDROXYACID DEHYDROGENASE-RELATED"/>
    <property type="match status" value="1"/>
</dbReference>
<dbReference type="InterPro" id="IPR036291">
    <property type="entry name" value="NAD(P)-bd_dom_sf"/>
</dbReference>
<evidence type="ECO:0000313" key="7">
    <source>
        <dbReference type="EMBL" id="SMX33802.1"/>
    </source>
</evidence>
<keyword evidence="2 4" id="KW-0560">Oxidoreductase</keyword>
<dbReference type="SUPFAM" id="SSF52283">
    <property type="entry name" value="Formate/glycerate dehydrogenase catalytic domain-like"/>
    <property type="match status" value="1"/>
</dbReference>
<evidence type="ECO:0000256" key="1">
    <source>
        <dbReference type="ARBA" id="ARBA00005854"/>
    </source>
</evidence>
<keyword evidence="7" id="KW-0670">Pyruvate</keyword>
<evidence type="ECO:0000256" key="4">
    <source>
        <dbReference type="RuleBase" id="RU003719"/>
    </source>
</evidence>
<name>A0A238JVE8_9RHOB</name>
<dbReference type="OrthoDB" id="9793626at2"/>
<comment type="similarity">
    <text evidence="1 4">Belongs to the D-isomer specific 2-hydroxyacid dehydrogenase family.</text>
</comment>
<dbReference type="InterPro" id="IPR050223">
    <property type="entry name" value="D-isomer_2-hydroxyacid_DH"/>
</dbReference>
<dbReference type="EC" id="1.1.1.79" evidence="7"/>
<dbReference type="GO" id="GO:0051287">
    <property type="term" value="F:NAD binding"/>
    <property type="evidence" value="ECO:0007669"/>
    <property type="project" value="InterPro"/>
</dbReference>
<dbReference type="CDD" id="cd05301">
    <property type="entry name" value="GDH"/>
    <property type="match status" value="1"/>
</dbReference>
<dbReference type="Pfam" id="PF02826">
    <property type="entry name" value="2-Hacid_dh_C"/>
    <property type="match status" value="1"/>
</dbReference>
<dbReference type="EMBL" id="FXYD01000001">
    <property type="protein sequence ID" value="SMX33802.1"/>
    <property type="molecule type" value="Genomic_DNA"/>
</dbReference>
<keyword evidence="8" id="KW-1185">Reference proteome</keyword>
<dbReference type="PROSITE" id="PS00065">
    <property type="entry name" value="D_2_HYDROXYACID_DH_1"/>
    <property type="match status" value="1"/>
</dbReference>
<dbReference type="InterPro" id="IPR006140">
    <property type="entry name" value="D-isomer_DH_NAD-bd"/>
</dbReference>
<dbReference type="InterPro" id="IPR006139">
    <property type="entry name" value="D-isomer_2_OHA_DH_cat_dom"/>
</dbReference>
<dbReference type="GO" id="GO:0030267">
    <property type="term" value="F:glyoxylate reductase (NADPH) activity"/>
    <property type="evidence" value="ECO:0007669"/>
    <property type="project" value="UniProtKB-EC"/>
</dbReference>
<dbReference type="AlphaFoldDB" id="A0A238JVE8"/>
<evidence type="ECO:0000313" key="8">
    <source>
        <dbReference type="Proteomes" id="UP000203464"/>
    </source>
</evidence>
<dbReference type="PANTHER" id="PTHR10996:SF283">
    <property type="entry name" value="GLYOXYLATE_HYDROXYPYRUVATE REDUCTASE B"/>
    <property type="match status" value="1"/>
</dbReference>
<protein>
    <submittedName>
        <fullName evidence="7">Glyoxylate/hydroxypyruvate reductase B</fullName>
        <ecNumber evidence="7">1.1.1.79</ecNumber>
    </submittedName>
</protein>
<dbReference type="InterPro" id="IPR029752">
    <property type="entry name" value="D-isomer_DH_CS1"/>
</dbReference>
<dbReference type="Proteomes" id="UP000203464">
    <property type="component" value="Unassembled WGS sequence"/>
</dbReference>
<dbReference type="FunFam" id="3.40.50.720:FF:000203">
    <property type="entry name" value="D-3-phosphoglycerate dehydrogenase (SerA)"/>
    <property type="match status" value="1"/>
</dbReference>
<dbReference type="InterPro" id="IPR029753">
    <property type="entry name" value="D-isomer_DH_CS"/>
</dbReference>
<dbReference type="Pfam" id="PF00389">
    <property type="entry name" value="2-Hacid_dh"/>
    <property type="match status" value="1"/>
</dbReference>